<gene>
    <name evidence="1" type="ORF">F2Z80_09505</name>
</gene>
<comment type="caution">
    <text evidence="1">The sequence shown here is derived from an EMBL/GenBank/DDBJ whole genome shotgun (WGS) entry which is preliminary data.</text>
</comment>
<name>A0A5N3SBW2_9VIBR</name>
<evidence type="ECO:0000313" key="2">
    <source>
        <dbReference type="Proteomes" id="UP000326687"/>
    </source>
</evidence>
<organism evidence="1 2">
    <name type="scientific">Vibrio fortis</name>
    <dbReference type="NCBI Taxonomy" id="212667"/>
    <lineage>
        <taxon>Bacteria</taxon>
        <taxon>Pseudomonadati</taxon>
        <taxon>Pseudomonadota</taxon>
        <taxon>Gammaproteobacteria</taxon>
        <taxon>Vibrionales</taxon>
        <taxon>Vibrionaceae</taxon>
        <taxon>Vibrio</taxon>
    </lineage>
</organism>
<dbReference type="AlphaFoldDB" id="A0A5N3SBW2"/>
<accession>A0A5N3SBW2</accession>
<proteinExistence type="predicted"/>
<protein>
    <submittedName>
        <fullName evidence="1">Sensor protein</fullName>
    </submittedName>
</protein>
<evidence type="ECO:0000313" key="1">
    <source>
        <dbReference type="EMBL" id="KAB0304159.1"/>
    </source>
</evidence>
<sequence>MEQPLKHRPENVFITDEYLAFGNGISGKGVTLSNEQPFGNTASTTSLSTSKFEAKNITSRFYFNSLIDSELFKKRDWYVIQLKNEENQVVKRFYTRNLNKAEGFIDSINFMVSRSSNPFAEK</sequence>
<dbReference type="EMBL" id="VXDD01000001">
    <property type="protein sequence ID" value="KAB0304159.1"/>
    <property type="molecule type" value="Genomic_DNA"/>
</dbReference>
<reference evidence="1 2" key="1">
    <citation type="submission" date="2019-09" db="EMBL/GenBank/DDBJ databases">
        <title>Vibrio Fortis S7-72.</title>
        <authorList>
            <person name="Das S.K."/>
        </authorList>
    </citation>
    <scope>NUCLEOTIDE SEQUENCE [LARGE SCALE GENOMIC DNA]</scope>
    <source>
        <strain evidence="1 2">S7-72</strain>
    </source>
</reference>
<dbReference type="Proteomes" id="UP000326687">
    <property type="component" value="Unassembled WGS sequence"/>
</dbReference>
<dbReference type="RefSeq" id="WP_150895345.1">
    <property type="nucleotide sequence ID" value="NZ_VXDD01000001.1"/>
</dbReference>